<protein>
    <submittedName>
        <fullName evidence="2">Uncharacterized protein</fullName>
    </submittedName>
</protein>
<dbReference type="EMBL" id="ML976171">
    <property type="protein sequence ID" value="KAF1936763.1"/>
    <property type="molecule type" value="Genomic_DNA"/>
</dbReference>
<organism evidence="2 3">
    <name type="scientific">Clathrospora elynae</name>
    <dbReference type="NCBI Taxonomy" id="706981"/>
    <lineage>
        <taxon>Eukaryota</taxon>
        <taxon>Fungi</taxon>
        <taxon>Dikarya</taxon>
        <taxon>Ascomycota</taxon>
        <taxon>Pezizomycotina</taxon>
        <taxon>Dothideomycetes</taxon>
        <taxon>Pleosporomycetidae</taxon>
        <taxon>Pleosporales</taxon>
        <taxon>Diademaceae</taxon>
        <taxon>Clathrospora</taxon>
    </lineage>
</organism>
<dbReference type="AlphaFoldDB" id="A0A6A5SA18"/>
<proteinExistence type="predicted"/>
<feature type="signal peptide" evidence="1">
    <location>
        <begin position="1"/>
        <end position="16"/>
    </location>
</feature>
<sequence>MYALTIIVATLGLAMAAPAEVLNARQAVSVASVDRSAGSVCTGTICNIAGSGDLYPGCNAITDQCTASLRLNYANAGCKVTIWTNSACNSVNQFANVTSLSECYALGHPIKGISVTC</sequence>
<keyword evidence="3" id="KW-1185">Reference proteome</keyword>
<gene>
    <name evidence="2" type="ORF">EJ02DRAFT_447866</name>
</gene>
<reference evidence="2" key="1">
    <citation type="journal article" date="2020" name="Stud. Mycol.">
        <title>101 Dothideomycetes genomes: a test case for predicting lifestyles and emergence of pathogens.</title>
        <authorList>
            <person name="Haridas S."/>
            <person name="Albert R."/>
            <person name="Binder M."/>
            <person name="Bloem J."/>
            <person name="Labutti K."/>
            <person name="Salamov A."/>
            <person name="Andreopoulos B."/>
            <person name="Baker S."/>
            <person name="Barry K."/>
            <person name="Bills G."/>
            <person name="Bluhm B."/>
            <person name="Cannon C."/>
            <person name="Castanera R."/>
            <person name="Culley D."/>
            <person name="Daum C."/>
            <person name="Ezra D."/>
            <person name="Gonzalez J."/>
            <person name="Henrissat B."/>
            <person name="Kuo A."/>
            <person name="Liang C."/>
            <person name="Lipzen A."/>
            <person name="Lutzoni F."/>
            <person name="Magnuson J."/>
            <person name="Mondo S."/>
            <person name="Nolan M."/>
            <person name="Ohm R."/>
            <person name="Pangilinan J."/>
            <person name="Park H.-J."/>
            <person name="Ramirez L."/>
            <person name="Alfaro M."/>
            <person name="Sun H."/>
            <person name="Tritt A."/>
            <person name="Yoshinaga Y."/>
            <person name="Zwiers L.-H."/>
            <person name="Turgeon B."/>
            <person name="Goodwin S."/>
            <person name="Spatafora J."/>
            <person name="Crous P."/>
            <person name="Grigoriev I."/>
        </authorList>
    </citation>
    <scope>NUCLEOTIDE SEQUENCE</scope>
    <source>
        <strain evidence="2">CBS 161.51</strain>
    </source>
</reference>
<evidence type="ECO:0000256" key="1">
    <source>
        <dbReference type="SAM" id="SignalP"/>
    </source>
</evidence>
<accession>A0A6A5SA18</accession>
<dbReference type="Proteomes" id="UP000800038">
    <property type="component" value="Unassembled WGS sequence"/>
</dbReference>
<dbReference type="OrthoDB" id="3679644at2759"/>
<keyword evidence="1" id="KW-0732">Signal</keyword>
<name>A0A6A5SA18_9PLEO</name>
<feature type="chain" id="PRO_5025469147" evidence="1">
    <location>
        <begin position="17"/>
        <end position="117"/>
    </location>
</feature>
<evidence type="ECO:0000313" key="2">
    <source>
        <dbReference type="EMBL" id="KAF1936763.1"/>
    </source>
</evidence>
<evidence type="ECO:0000313" key="3">
    <source>
        <dbReference type="Proteomes" id="UP000800038"/>
    </source>
</evidence>